<gene>
    <name evidence="4" type="ORF">OG442_14660</name>
</gene>
<dbReference type="InterPro" id="IPR036844">
    <property type="entry name" value="Hint_dom_sf"/>
</dbReference>
<feature type="region of interest" description="Disordered" evidence="1">
    <location>
        <begin position="494"/>
        <end position="514"/>
    </location>
</feature>
<proteinExistence type="predicted"/>
<dbReference type="SMART" id="SM00306">
    <property type="entry name" value="HintN"/>
    <property type="match status" value="1"/>
</dbReference>
<accession>A0ABZ2A2G2</accession>
<evidence type="ECO:0000256" key="1">
    <source>
        <dbReference type="SAM" id="MobiDB-lite"/>
    </source>
</evidence>
<keyword evidence="2" id="KW-0812">Transmembrane</keyword>
<evidence type="ECO:0000313" key="5">
    <source>
        <dbReference type="Proteomes" id="UP001432209"/>
    </source>
</evidence>
<reference evidence="4" key="1">
    <citation type="submission" date="2022-10" db="EMBL/GenBank/DDBJ databases">
        <title>The complete genomes of actinobacterial strains from the NBC collection.</title>
        <authorList>
            <person name="Joergensen T.S."/>
            <person name="Alvarez Arevalo M."/>
            <person name="Sterndorff E.B."/>
            <person name="Faurdal D."/>
            <person name="Vuksanovic O."/>
            <person name="Mourched A.-S."/>
            <person name="Charusanti P."/>
            <person name="Shaw S."/>
            <person name="Blin K."/>
            <person name="Weber T."/>
        </authorList>
    </citation>
    <scope>NUCLEOTIDE SEQUENCE</scope>
    <source>
        <strain evidence="4">NBC_01432</strain>
    </source>
</reference>
<dbReference type="CDD" id="cd00081">
    <property type="entry name" value="Hint"/>
    <property type="match status" value="1"/>
</dbReference>
<dbReference type="Pfam" id="PF07591">
    <property type="entry name" value="PT-HINT"/>
    <property type="match status" value="1"/>
</dbReference>
<protein>
    <submittedName>
        <fullName evidence="4">Hint domain-containing protein</fullName>
    </submittedName>
</protein>
<feature type="region of interest" description="Disordered" evidence="1">
    <location>
        <begin position="73"/>
        <end position="108"/>
    </location>
</feature>
<keyword evidence="5" id="KW-1185">Reference proteome</keyword>
<dbReference type="Gene3D" id="2.170.16.10">
    <property type="entry name" value="Hedgehog/Intein (Hint) domain"/>
    <property type="match status" value="1"/>
</dbReference>
<name>A0ABZ2A2G2_STRNV</name>
<dbReference type="EMBL" id="CP109495">
    <property type="protein sequence ID" value="WUX52679.1"/>
    <property type="molecule type" value="Genomic_DNA"/>
</dbReference>
<organism evidence="4 5">
    <name type="scientific">Streptomyces niveus</name>
    <name type="common">Streptomyces spheroides</name>
    <dbReference type="NCBI Taxonomy" id="193462"/>
    <lineage>
        <taxon>Bacteria</taxon>
        <taxon>Bacillati</taxon>
        <taxon>Actinomycetota</taxon>
        <taxon>Actinomycetes</taxon>
        <taxon>Kitasatosporales</taxon>
        <taxon>Streptomycetaceae</taxon>
        <taxon>Streptomyces</taxon>
    </lineage>
</organism>
<evidence type="ECO:0000256" key="2">
    <source>
        <dbReference type="SAM" id="Phobius"/>
    </source>
</evidence>
<feature type="compositionally biased region" description="Basic and acidic residues" evidence="1">
    <location>
        <begin position="494"/>
        <end position="506"/>
    </location>
</feature>
<keyword evidence="2" id="KW-0472">Membrane</keyword>
<dbReference type="InterPro" id="IPR003587">
    <property type="entry name" value="Hint_dom_N"/>
</dbReference>
<dbReference type="Proteomes" id="UP001432209">
    <property type="component" value="Chromosome"/>
</dbReference>
<sequence length="551" mass="59352">MRRVRLRWRTDTRLLGALRRSQRGQGAIEYVGLVVVVAAIVGALVGTGVGPALAEGISTQVCRITGGGDCGGGSGAVAEGDEGGGEEVPAGADAEADGGDSGGGGKSQTELDYEAALKELQDAQAAEKSDSDKAKEAAKELARILADELGITDALDCITKGDMGACTETLINVLLSIVGGAVGKLAAKYGAPWKWKKAVELVKKLKKHGGDLYDGLKGLIKNRKRVDDAEDGLADAKRKLDQENKGKPKDKPDKCAVNHSFLPGTSVLLADGRRIPIETVRTGQRVTVTDPVSGLTTARRVVRTITTHDDKDFTRLTVVTRGGPATITATDTHPFWLSDQRRWADAGDIGPGATFRTPAGQALRVLDADRYTRRQTTYDLSVEGIHTYYVGVGAQEALVHNNDPCDNPDYDEDPEYGITDKKHEQIDKAHGADIADGVDYNVKRIKSKDQPVEGETPEQAAQRVKNAEDHIIPGTNGDPTKMAEYFAKFKDKEFTHHDARPPDPKRPNSQSDALYDDEKGVVILKNGTMIHGYKMSRAEFDRLYSKGAKRS</sequence>
<feature type="transmembrane region" description="Helical" evidence="2">
    <location>
        <begin position="30"/>
        <end position="54"/>
    </location>
</feature>
<feature type="domain" description="Hint" evidence="3">
    <location>
        <begin position="258"/>
        <end position="359"/>
    </location>
</feature>
<evidence type="ECO:0000259" key="3">
    <source>
        <dbReference type="SMART" id="SM00306"/>
    </source>
</evidence>
<evidence type="ECO:0000313" key="4">
    <source>
        <dbReference type="EMBL" id="WUX52679.1"/>
    </source>
</evidence>
<dbReference type="RefSeq" id="WP_329076331.1">
    <property type="nucleotide sequence ID" value="NZ_CP109495.1"/>
</dbReference>
<dbReference type="SUPFAM" id="SSF51294">
    <property type="entry name" value="Hedgehog/intein (Hint) domain"/>
    <property type="match status" value="1"/>
</dbReference>
<keyword evidence="2" id="KW-1133">Transmembrane helix</keyword>